<accession>A0A379FYX6</accession>
<protein>
    <recommendedName>
        <fullName evidence="3">Host cell division inhibitor Icd-like protein</fullName>
    </recommendedName>
</protein>
<proteinExistence type="predicted"/>
<name>A0A379FYX6_9GAMM</name>
<dbReference type="NCBIfam" id="NF033153">
    <property type="entry name" value="phage_ICD_like"/>
    <property type="match status" value="1"/>
</dbReference>
<dbReference type="Proteomes" id="UP000255129">
    <property type="component" value="Unassembled WGS sequence"/>
</dbReference>
<evidence type="ECO:0000313" key="1">
    <source>
        <dbReference type="EMBL" id="SUC33970.1"/>
    </source>
</evidence>
<sequence length="319" mass="35669">MITYQESISFLAGNQSDKFSSGYSVNILAQQSAKILADVLAKIYNNQSPKFTRNQSGEYFLGQSAKHFANLKRGEFTPLAKGDFSHLVIGNASKGDIEFYPFIKKGSTLNVSLSSNGNQKKEGVGILYLFVQRRLIVNYSLDCLALRCLRLISALAAMIKKPAVLSPSTFNVSISSKSSKGSLTDTCSDLLFFLPVAITGSPSYRWCSVYTKLFHERILTWCSPLNILVVFTYGLICYRNSNAPKCGNTIEAFNHNVNWSNTMAMYKSTQTRPKFLWRFFSCQQFKYFIVIASSEQEARSMLPDSPCLFSARFAEGESV</sequence>
<dbReference type="EMBL" id="UGUA01000002">
    <property type="protein sequence ID" value="SUC33970.1"/>
    <property type="molecule type" value="Genomic_DNA"/>
</dbReference>
<reference evidence="1 2" key="1">
    <citation type="submission" date="2018-06" db="EMBL/GenBank/DDBJ databases">
        <authorList>
            <consortium name="Pathogen Informatics"/>
            <person name="Doyle S."/>
        </authorList>
    </citation>
    <scope>NUCLEOTIDE SEQUENCE [LARGE SCALE GENOMIC DNA]</scope>
    <source>
        <strain evidence="1 2">NCTC12026</strain>
    </source>
</reference>
<dbReference type="AlphaFoldDB" id="A0A379FYX6"/>
<dbReference type="RefSeq" id="WP_342353241.1">
    <property type="nucleotide sequence ID" value="NZ_UGUA01000002.1"/>
</dbReference>
<gene>
    <name evidence="1" type="ORF">NCTC12026_00299</name>
</gene>
<evidence type="ECO:0008006" key="3">
    <source>
        <dbReference type="Google" id="ProtNLM"/>
    </source>
</evidence>
<evidence type="ECO:0000313" key="2">
    <source>
        <dbReference type="Proteomes" id="UP000255129"/>
    </source>
</evidence>
<organism evidence="1 2">
    <name type="scientific">Providencia rustigianii</name>
    <dbReference type="NCBI Taxonomy" id="158850"/>
    <lineage>
        <taxon>Bacteria</taxon>
        <taxon>Pseudomonadati</taxon>
        <taxon>Pseudomonadota</taxon>
        <taxon>Gammaproteobacteria</taxon>
        <taxon>Enterobacterales</taxon>
        <taxon>Morganellaceae</taxon>
        <taxon>Providencia</taxon>
    </lineage>
</organism>